<dbReference type="EMBL" id="JAHRIO010050778">
    <property type="protein sequence ID" value="MEQ2174904.1"/>
    <property type="molecule type" value="Genomic_DNA"/>
</dbReference>
<organism evidence="1 2">
    <name type="scientific">Goodea atripinnis</name>
    <dbReference type="NCBI Taxonomy" id="208336"/>
    <lineage>
        <taxon>Eukaryota</taxon>
        <taxon>Metazoa</taxon>
        <taxon>Chordata</taxon>
        <taxon>Craniata</taxon>
        <taxon>Vertebrata</taxon>
        <taxon>Euteleostomi</taxon>
        <taxon>Actinopterygii</taxon>
        <taxon>Neopterygii</taxon>
        <taxon>Teleostei</taxon>
        <taxon>Neoteleostei</taxon>
        <taxon>Acanthomorphata</taxon>
        <taxon>Ovalentaria</taxon>
        <taxon>Atherinomorphae</taxon>
        <taxon>Cyprinodontiformes</taxon>
        <taxon>Goodeidae</taxon>
        <taxon>Goodea</taxon>
    </lineage>
</organism>
<sequence>MCSVDSSHSPSHGLNIQTHILHTDIAIHTHIPAVVPAPNVLTSSLSTPLSSFSRPPSQAITGVELRHNELRDGGEGGSARDGMNTLLSSLFSATHEKMSF</sequence>
<proteinExistence type="predicted"/>
<accession>A0ABV0NU30</accession>
<dbReference type="Proteomes" id="UP001476798">
    <property type="component" value="Unassembled WGS sequence"/>
</dbReference>
<name>A0ABV0NU30_9TELE</name>
<gene>
    <name evidence="1" type="ORF">GOODEAATRI_012488</name>
</gene>
<evidence type="ECO:0000313" key="1">
    <source>
        <dbReference type="EMBL" id="MEQ2174904.1"/>
    </source>
</evidence>
<evidence type="ECO:0000313" key="2">
    <source>
        <dbReference type="Proteomes" id="UP001476798"/>
    </source>
</evidence>
<keyword evidence="2" id="KW-1185">Reference proteome</keyword>
<protein>
    <submittedName>
        <fullName evidence="1">Uncharacterized protein</fullName>
    </submittedName>
</protein>
<comment type="caution">
    <text evidence="1">The sequence shown here is derived from an EMBL/GenBank/DDBJ whole genome shotgun (WGS) entry which is preliminary data.</text>
</comment>
<reference evidence="1 2" key="1">
    <citation type="submission" date="2021-06" db="EMBL/GenBank/DDBJ databases">
        <authorList>
            <person name="Palmer J.M."/>
        </authorList>
    </citation>
    <scope>NUCLEOTIDE SEQUENCE [LARGE SCALE GENOMIC DNA]</scope>
    <source>
        <strain evidence="1 2">GA_2019</strain>
        <tissue evidence="1">Muscle</tissue>
    </source>
</reference>